<name>A0A7M1S5Q9_9BACT</name>
<evidence type="ECO:0000313" key="1">
    <source>
        <dbReference type="EMBL" id="QOR62666.1"/>
    </source>
</evidence>
<dbReference type="AlphaFoldDB" id="A0A7M1S5Q9"/>
<dbReference type="Proteomes" id="UP000595074">
    <property type="component" value="Chromosome"/>
</dbReference>
<dbReference type="KEGG" id="sinu:IMZ28_04130"/>
<gene>
    <name evidence="1" type="ORF">IMZ28_04130</name>
</gene>
<dbReference type="RefSeq" id="WP_197549484.1">
    <property type="nucleotide sequence ID" value="NZ_CP063164.1"/>
</dbReference>
<evidence type="ECO:0000313" key="2">
    <source>
        <dbReference type="Proteomes" id="UP000595074"/>
    </source>
</evidence>
<protein>
    <submittedName>
        <fullName evidence="1">Uncharacterized protein</fullName>
    </submittedName>
</protein>
<reference evidence="1 2" key="1">
    <citation type="submission" date="2020-10" db="EMBL/GenBank/DDBJ databases">
        <title>The genome of sulfurovum sp.</title>
        <authorList>
            <person name="Xie S."/>
            <person name="Shao Z."/>
            <person name="Jiang L."/>
        </authorList>
    </citation>
    <scope>NUCLEOTIDE SEQUENCE [LARGE SCALE GENOMIC DNA]</scope>
    <source>
        <strain evidence="1 2">ST-419</strain>
    </source>
</reference>
<dbReference type="EMBL" id="CP063164">
    <property type="protein sequence ID" value="QOR62666.1"/>
    <property type="molecule type" value="Genomic_DNA"/>
</dbReference>
<keyword evidence="2" id="KW-1185">Reference proteome</keyword>
<accession>A0A7M1S5Q9</accession>
<proteinExistence type="predicted"/>
<sequence>MMIVRENEMYGKDVRFTGNDISLAATMLDKLSTTIEIIYYLMNRREERSFVVMLISSDEFDVGKIVKEQKRNTDILFKLDEERSIYAIICQDTKIDGGYRFAERVMHHLRENEVKEPYCVELEIRNTTYDIKYIIFKLIEIYIETKENKRSNEIVFKSLH</sequence>
<organism evidence="1 2">
    <name type="scientific">Sulfurovum indicum</name>
    <dbReference type="NCBI Taxonomy" id="2779528"/>
    <lineage>
        <taxon>Bacteria</taxon>
        <taxon>Pseudomonadati</taxon>
        <taxon>Campylobacterota</taxon>
        <taxon>Epsilonproteobacteria</taxon>
        <taxon>Campylobacterales</taxon>
        <taxon>Sulfurovaceae</taxon>
        <taxon>Sulfurovum</taxon>
    </lineage>
</organism>